<keyword evidence="4 7" id="KW-0812">Transmembrane</keyword>
<feature type="transmembrane region" description="Helical" evidence="7">
    <location>
        <begin position="59"/>
        <end position="87"/>
    </location>
</feature>
<dbReference type="Pfam" id="PF01810">
    <property type="entry name" value="LysE"/>
    <property type="match status" value="1"/>
</dbReference>
<proteinExistence type="inferred from homology"/>
<accession>A0A1Q9B2I8</accession>
<dbReference type="InterPro" id="IPR001123">
    <property type="entry name" value="LeuE-type"/>
</dbReference>
<feature type="transmembrane region" description="Helical" evidence="7">
    <location>
        <begin position="141"/>
        <end position="162"/>
    </location>
</feature>
<dbReference type="PIRSF" id="PIRSF006324">
    <property type="entry name" value="LeuE"/>
    <property type="match status" value="1"/>
</dbReference>
<comment type="caution">
    <text evidence="8">The sequence shown here is derived from an EMBL/GenBank/DDBJ whole genome shotgun (WGS) entry which is preliminary data.</text>
</comment>
<feature type="transmembrane region" description="Helical" evidence="7">
    <location>
        <begin position="182"/>
        <end position="200"/>
    </location>
</feature>
<evidence type="ECO:0000256" key="7">
    <source>
        <dbReference type="SAM" id="Phobius"/>
    </source>
</evidence>
<dbReference type="RefSeq" id="WP_075625750.1">
    <property type="nucleotide sequence ID" value="NZ_FOAM01000015.1"/>
</dbReference>
<keyword evidence="6 7" id="KW-0472">Membrane</keyword>
<keyword evidence="9" id="KW-1185">Reference proteome</keyword>
<dbReference type="EMBL" id="MKIP01000027">
    <property type="protein sequence ID" value="OLP62229.1"/>
    <property type="molecule type" value="Genomic_DNA"/>
</dbReference>
<organism evidence="8 9">
    <name type="scientific">Xaviernesmea oryzae</name>
    <dbReference type="NCBI Taxonomy" id="464029"/>
    <lineage>
        <taxon>Bacteria</taxon>
        <taxon>Pseudomonadati</taxon>
        <taxon>Pseudomonadota</taxon>
        <taxon>Alphaproteobacteria</taxon>
        <taxon>Hyphomicrobiales</taxon>
        <taxon>Rhizobiaceae</taxon>
        <taxon>Rhizobium/Agrobacterium group</taxon>
        <taxon>Xaviernesmea</taxon>
    </lineage>
</organism>
<evidence type="ECO:0000256" key="2">
    <source>
        <dbReference type="ARBA" id="ARBA00007928"/>
    </source>
</evidence>
<comment type="subcellular location">
    <subcellularLocation>
        <location evidence="1">Cell membrane</location>
        <topology evidence="1">Multi-pass membrane protein</topology>
    </subcellularLocation>
</comment>
<dbReference type="PANTHER" id="PTHR30086:SF14">
    <property type="entry name" value="HOMOSERINE_HOMOSERINE LACTONE EFFLUX PROTEIN"/>
    <property type="match status" value="1"/>
</dbReference>
<keyword evidence="3" id="KW-1003">Cell membrane</keyword>
<comment type="similarity">
    <text evidence="2">Belongs to the Rht family.</text>
</comment>
<evidence type="ECO:0000313" key="8">
    <source>
        <dbReference type="EMBL" id="OLP62229.1"/>
    </source>
</evidence>
<keyword evidence="5 7" id="KW-1133">Transmembrane helix</keyword>
<feature type="transmembrane region" description="Helical" evidence="7">
    <location>
        <begin position="33"/>
        <end position="52"/>
    </location>
</feature>
<dbReference type="Proteomes" id="UP000186364">
    <property type="component" value="Unassembled WGS sequence"/>
</dbReference>
<evidence type="ECO:0000256" key="1">
    <source>
        <dbReference type="ARBA" id="ARBA00004651"/>
    </source>
</evidence>
<dbReference type="AlphaFoldDB" id="A0A1Q9B2I8"/>
<name>A0A1Q9B2I8_9HYPH</name>
<dbReference type="GO" id="GO:0042970">
    <property type="term" value="F:homoserine transmembrane transporter activity"/>
    <property type="evidence" value="ECO:0007669"/>
    <property type="project" value="TreeGrafter"/>
</dbReference>
<evidence type="ECO:0000256" key="4">
    <source>
        <dbReference type="ARBA" id="ARBA00022692"/>
    </source>
</evidence>
<dbReference type="PANTHER" id="PTHR30086">
    <property type="entry name" value="ARGININE EXPORTER PROTEIN ARGO"/>
    <property type="match status" value="1"/>
</dbReference>
<feature type="transmembrane region" description="Helical" evidence="7">
    <location>
        <begin position="107"/>
        <end position="129"/>
    </location>
</feature>
<evidence type="ECO:0000313" key="9">
    <source>
        <dbReference type="Proteomes" id="UP000186364"/>
    </source>
</evidence>
<evidence type="ECO:0000256" key="6">
    <source>
        <dbReference type="ARBA" id="ARBA00023136"/>
    </source>
</evidence>
<gene>
    <name evidence="8" type="ORF">BJF93_18580</name>
</gene>
<dbReference type="OrthoDB" id="9804822at2"/>
<reference evidence="8 9" key="1">
    <citation type="submission" date="2016-09" db="EMBL/GenBank/DDBJ databases">
        <title>Rhizobium sp. nov., a novel species isolated from the rice rhizosphere.</title>
        <authorList>
            <person name="Zhao J."/>
            <person name="Zhang X."/>
        </authorList>
    </citation>
    <scope>NUCLEOTIDE SEQUENCE [LARGE SCALE GENOMIC DNA]</scope>
    <source>
        <strain evidence="8 9">1.7048</strain>
    </source>
</reference>
<dbReference type="GO" id="GO:0005886">
    <property type="term" value="C:plasma membrane"/>
    <property type="evidence" value="ECO:0007669"/>
    <property type="project" value="UniProtKB-SubCell"/>
</dbReference>
<evidence type="ECO:0000256" key="5">
    <source>
        <dbReference type="ARBA" id="ARBA00022989"/>
    </source>
</evidence>
<protein>
    <submittedName>
        <fullName evidence="8">Lysine transporter LysE</fullName>
    </submittedName>
</protein>
<sequence>MTLQFFLTALVIVLLPGPGVVYTLALGLQGGLRAGLTAAFGCMLGILPHMAAGSLGLAALLAASALLFHAVQIAGVIYLLVMAWRTWHDKEALSVQSAETGLGPVRIVLTAIGLNLFNPKLSLFFLAFLPQFVDSAEARPLLHLLLLGGAFMGLTFIVFAAYGTFAATARDLLTRRPGFLIWLRRSFAVAFALMGVRLAFATR</sequence>
<evidence type="ECO:0000256" key="3">
    <source>
        <dbReference type="ARBA" id="ARBA00022475"/>
    </source>
</evidence>